<evidence type="ECO:0000313" key="2">
    <source>
        <dbReference type="EMBL" id="ASU77681.1"/>
    </source>
</evidence>
<evidence type="ECO:0000256" key="1">
    <source>
        <dbReference type="SAM" id="SignalP"/>
    </source>
</evidence>
<dbReference type="Proteomes" id="UP000215043">
    <property type="component" value="Chromosome"/>
</dbReference>
<gene>
    <name evidence="2" type="ORF">CDG81_04435</name>
</gene>
<evidence type="ECO:0008006" key="4">
    <source>
        <dbReference type="Google" id="ProtNLM"/>
    </source>
</evidence>
<name>A0A223RP63_9ACTN</name>
<sequence>MMSLRRLVGGPVVAGAVLTMAFSVPGTATAAQGDFYVNSVPRITEPLDYACYPLDWNKNDRLNNQTNRAAYVYNQPGCKKNNLVLVLGQQEAGRLPYGADGSVNFLPSPWAPEASSTPT</sequence>
<dbReference type="KEGG" id="aey:CDG81_04435"/>
<accession>A0A223RP63</accession>
<keyword evidence="1" id="KW-0732">Signal</keyword>
<protein>
    <recommendedName>
        <fullName evidence="4">Secreted protein</fullName>
    </recommendedName>
</protein>
<feature type="signal peptide" evidence="1">
    <location>
        <begin position="1"/>
        <end position="30"/>
    </location>
</feature>
<dbReference type="AlphaFoldDB" id="A0A223RP63"/>
<feature type="chain" id="PRO_5011227524" description="Secreted protein" evidence="1">
    <location>
        <begin position="31"/>
        <end position="119"/>
    </location>
</feature>
<reference evidence="2 3" key="1">
    <citation type="submission" date="2017-08" db="EMBL/GenBank/DDBJ databases">
        <title>The complete genome sequence of moderately halophilic actinomycete Actinopolyspora erythraea YIM 90600, the producer of novel erythromycin, novel actinopolysporins A-C and tubercidin.</title>
        <authorList>
            <person name="Yin M."/>
            <person name="Tang S."/>
        </authorList>
    </citation>
    <scope>NUCLEOTIDE SEQUENCE [LARGE SCALE GENOMIC DNA]</scope>
    <source>
        <strain evidence="2 3">YIM 90600</strain>
    </source>
</reference>
<dbReference type="EMBL" id="CP022752">
    <property type="protein sequence ID" value="ASU77681.1"/>
    <property type="molecule type" value="Genomic_DNA"/>
</dbReference>
<evidence type="ECO:0000313" key="3">
    <source>
        <dbReference type="Proteomes" id="UP000215043"/>
    </source>
</evidence>
<organism evidence="2 3">
    <name type="scientific">Actinopolyspora erythraea</name>
    <dbReference type="NCBI Taxonomy" id="414996"/>
    <lineage>
        <taxon>Bacteria</taxon>
        <taxon>Bacillati</taxon>
        <taxon>Actinomycetota</taxon>
        <taxon>Actinomycetes</taxon>
        <taxon>Actinopolysporales</taxon>
        <taxon>Actinopolysporaceae</taxon>
        <taxon>Actinopolyspora</taxon>
    </lineage>
</organism>
<proteinExistence type="predicted"/>